<keyword evidence="2" id="KW-0539">Nucleus</keyword>
<evidence type="ECO:0000256" key="2">
    <source>
        <dbReference type="ARBA" id="ARBA00023242"/>
    </source>
</evidence>
<evidence type="ECO:0000313" key="6">
    <source>
        <dbReference type="Proteomes" id="UP000008144"/>
    </source>
</evidence>
<dbReference type="Gene3D" id="1.10.150.40">
    <property type="entry name" value="Barrier-to-autointegration factor, BAF"/>
    <property type="match status" value="1"/>
</dbReference>
<dbReference type="HOGENOM" id="CLU_167806_0_0_1"/>
<reference evidence="6" key="1">
    <citation type="journal article" date="2002" name="Science">
        <title>The draft genome of Ciona intestinalis: insights into chordate and vertebrate origins.</title>
        <authorList>
            <person name="Dehal P."/>
            <person name="Satou Y."/>
            <person name="Campbell R.K."/>
            <person name="Chapman J."/>
            <person name="Degnan B."/>
            <person name="De Tomaso A."/>
            <person name="Davidson B."/>
            <person name="Di Gregorio A."/>
            <person name="Gelpke M."/>
            <person name="Goodstein D.M."/>
            <person name="Harafuji N."/>
            <person name="Hastings K.E."/>
            <person name="Ho I."/>
            <person name="Hotta K."/>
            <person name="Huang W."/>
            <person name="Kawashima T."/>
            <person name="Lemaire P."/>
            <person name="Martinez D."/>
            <person name="Meinertzhagen I.A."/>
            <person name="Necula S."/>
            <person name="Nonaka M."/>
            <person name="Putnam N."/>
            <person name="Rash S."/>
            <person name="Saiga H."/>
            <person name="Satake M."/>
            <person name="Terry A."/>
            <person name="Yamada L."/>
            <person name="Wang H.G."/>
            <person name="Awazu S."/>
            <person name="Azumi K."/>
            <person name="Boore J."/>
            <person name="Branno M."/>
            <person name="Chin-Bow S."/>
            <person name="DeSantis R."/>
            <person name="Doyle S."/>
            <person name="Francino P."/>
            <person name="Keys D.N."/>
            <person name="Haga S."/>
            <person name="Hayashi H."/>
            <person name="Hino K."/>
            <person name="Imai K.S."/>
            <person name="Inaba K."/>
            <person name="Kano S."/>
            <person name="Kobayashi K."/>
            <person name="Kobayashi M."/>
            <person name="Lee B.I."/>
            <person name="Makabe K.W."/>
            <person name="Manohar C."/>
            <person name="Matassi G."/>
            <person name="Medina M."/>
            <person name="Mochizuki Y."/>
            <person name="Mount S."/>
            <person name="Morishita T."/>
            <person name="Miura S."/>
            <person name="Nakayama A."/>
            <person name="Nishizaka S."/>
            <person name="Nomoto H."/>
            <person name="Ohta F."/>
            <person name="Oishi K."/>
            <person name="Rigoutsos I."/>
            <person name="Sano M."/>
            <person name="Sasaki A."/>
            <person name="Sasakura Y."/>
            <person name="Shoguchi E."/>
            <person name="Shin-i T."/>
            <person name="Spagnuolo A."/>
            <person name="Stainier D."/>
            <person name="Suzuki M.M."/>
            <person name="Tassy O."/>
            <person name="Takatori N."/>
            <person name="Tokuoka M."/>
            <person name="Yagi K."/>
            <person name="Yoshizaki F."/>
            <person name="Wada S."/>
            <person name="Zhang C."/>
            <person name="Hyatt P.D."/>
            <person name="Larimer F."/>
            <person name="Detter C."/>
            <person name="Doggett N."/>
            <person name="Glavina T."/>
            <person name="Hawkins T."/>
            <person name="Richardson P."/>
            <person name="Lucas S."/>
            <person name="Kohara Y."/>
            <person name="Levine M."/>
            <person name="Satoh N."/>
            <person name="Rokhsar D.S."/>
        </authorList>
    </citation>
    <scope>NUCLEOTIDE SEQUENCE [LARGE SCALE GENOMIC DNA]</scope>
</reference>
<dbReference type="InterPro" id="IPR036617">
    <property type="entry name" value="BAF_sf"/>
</dbReference>
<accession>H2XUT9</accession>
<organism evidence="5 6">
    <name type="scientific">Ciona intestinalis</name>
    <name type="common">Transparent sea squirt</name>
    <name type="synonym">Ascidia intestinalis</name>
    <dbReference type="NCBI Taxonomy" id="7719"/>
    <lineage>
        <taxon>Eukaryota</taxon>
        <taxon>Metazoa</taxon>
        <taxon>Chordata</taxon>
        <taxon>Tunicata</taxon>
        <taxon>Ascidiacea</taxon>
        <taxon>Phlebobranchia</taxon>
        <taxon>Cionidae</taxon>
        <taxon>Ciona</taxon>
    </lineage>
</organism>
<dbReference type="OrthoDB" id="9997163at2759"/>
<keyword evidence="6" id="KW-1185">Reference proteome</keyword>
<dbReference type="Ensembl" id="ENSCINT00000035114.1">
    <property type="protein sequence ID" value="ENSCINP00000033423.1"/>
    <property type="gene ID" value="ENSCING00000023312.1"/>
</dbReference>
<dbReference type="FunCoup" id="H2XUT9">
    <property type="interactions" value="624"/>
</dbReference>
<dbReference type="KEGG" id="cin:100182647"/>
<gene>
    <name evidence="5" type="primary">LOC100182647</name>
</gene>
<comment type="subcellular location">
    <subcellularLocation>
        <location evidence="1">Nucleus</location>
    </subcellularLocation>
</comment>
<reference evidence="5" key="3">
    <citation type="submission" date="2025-08" db="UniProtKB">
        <authorList>
            <consortium name="Ensembl"/>
        </authorList>
    </citation>
    <scope>IDENTIFICATION</scope>
</reference>
<dbReference type="GO" id="GO:0000793">
    <property type="term" value="C:condensed chromosome"/>
    <property type="evidence" value="ECO:0000318"/>
    <property type="project" value="GO_Central"/>
</dbReference>
<reference evidence="5" key="4">
    <citation type="submission" date="2025-09" db="UniProtKB">
        <authorList>
            <consortium name="Ensembl"/>
        </authorList>
    </citation>
    <scope>IDENTIFICATION</scope>
</reference>
<evidence type="ECO:0000256" key="3">
    <source>
        <dbReference type="ARBA" id="ARBA00074730"/>
    </source>
</evidence>
<sequence>MSSTSQKHQDFVGEPMGEKGIETVAGIGKVLGKKLSDKGYDKAYVLLGQFLLLKKSDELFLDWFKDTCGANKKQANDAYQCLKDWCDANL</sequence>
<dbReference type="AlphaFoldDB" id="H2XUT9"/>
<accession>A0A1W5BBC5</accession>
<dbReference type="PANTHER" id="PTHR47507:SF6">
    <property type="entry name" value="BARRIER-TO-AUTOINTEGRATION FACTOR"/>
    <property type="match status" value="1"/>
</dbReference>
<dbReference type="RefSeq" id="XP_018669723.1">
    <property type="nucleotide sequence ID" value="XM_018814178.2"/>
</dbReference>
<dbReference type="EMBL" id="EAAA01000784">
    <property type="status" value="NOT_ANNOTATED_CDS"/>
    <property type="molecule type" value="Genomic_DNA"/>
</dbReference>
<dbReference type="Proteomes" id="UP000008144">
    <property type="component" value="Chromosome 11"/>
</dbReference>
<proteinExistence type="predicted"/>
<dbReference type="FunFam" id="1.10.150.40:FF:000002">
    <property type="entry name" value="Barrier to autointegration factor 2"/>
    <property type="match status" value="1"/>
</dbReference>
<dbReference type="SUPFAM" id="SSF47798">
    <property type="entry name" value="Barrier-to-autointegration factor, BAF"/>
    <property type="match status" value="1"/>
</dbReference>
<evidence type="ECO:0000256" key="4">
    <source>
        <dbReference type="ARBA" id="ARBA00079764"/>
    </source>
</evidence>
<reference evidence="5" key="2">
    <citation type="journal article" date="2008" name="Genome Biol.">
        <title>Improved genome assembly and evidence-based global gene model set for the chordate Ciona intestinalis: new insight into intron and operon populations.</title>
        <authorList>
            <person name="Satou Y."/>
            <person name="Mineta K."/>
            <person name="Ogasawara M."/>
            <person name="Sasakura Y."/>
            <person name="Shoguchi E."/>
            <person name="Ueno K."/>
            <person name="Yamada L."/>
            <person name="Matsumoto J."/>
            <person name="Wasserscheid J."/>
            <person name="Dewar K."/>
            <person name="Wiley G.B."/>
            <person name="Macmil S.L."/>
            <person name="Roe B.A."/>
            <person name="Zeller R.W."/>
            <person name="Hastings K.E."/>
            <person name="Lemaire P."/>
            <person name="Lindquist E."/>
            <person name="Endo T."/>
            <person name="Hotta K."/>
            <person name="Inaba K."/>
        </authorList>
    </citation>
    <scope>NUCLEOTIDE SEQUENCE [LARGE SCALE GENOMIC DNA]</scope>
    <source>
        <strain evidence="5">wild type</strain>
    </source>
</reference>
<dbReference type="InterPro" id="IPR051387">
    <property type="entry name" value="BAF"/>
</dbReference>
<dbReference type="STRING" id="7719.ENSCINP00000033423"/>
<dbReference type="GO" id="GO:0051276">
    <property type="term" value="P:chromosome organization"/>
    <property type="evidence" value="ECO:0000318"/>
    <property type="project" value="GO_Central"/>
</dbReference>
<dbReference type="GeneTree" id="ENSGT00390000018613"/>
<dbReference type="OMA" id="SKQQGDC"/>
<dbReference type="InParanoid" id="H2XUT9"/>
<protein>
    <recommendedName>
        <fullName evidence="3">Barrier-to-autointegration factor-like protein</fullName>
    </recommendedName>
    <alternativeName>
        <fullName evidence="4">Barrier-to-autointegration factor 2</fullName>
    </alternativeName>
</protein>
<dbReference type="GeneID" id="100182647"/>
<dbReference type="PANTHER" id="PTHR47507">
    <property type="entry name" value="BARRIER TO AUTOINTEGRATION FACTOR 2"/>
    <property type="match status" value="1"/>
</dbReference>
<dbReference type="Pfam" id="PF02961">
    <property type="entry name" value="SAM_BAF"/>
    <property type="match status" value="1"/>
</dbReference>
<evidence type="ECO:0000256" key="1">
    <source>
        <dbReference type="ARBA" id="ARBA00004123"/>
    </source>
</evidence>
<dbReference type="SMART" id="SM01023">
    <property type="entry name" value="BAF"/>
    <property type="match status" value="1"/>
</dbReference>
<dbReference type="InterPro" id="IPR004122">
    <property type="entry name" value="BAF_prot"/>
</dbReference>
<evidence type="ECO:0000313" key="5">
    <source>
        <dbReference type="Ensembl" id="ENSCINP00000033423.1"/>
    </source>
</evidence>
<dbReference type="GO" id="GO:0005634">
    <property type="term" value="C:nucleus"/>
    <property type="evidence" value="ECO:0000318"/>
    <property type="project" value="GO_Central"/>
</dbReference>
<dbReference type="GO" id="GO:0003677">
    <property type="term" value="F:DNA binding"/>
    <property type="evidence" value="ECO:0000318"/>
    <property type="project" value="GO_Central"/>
</dbReference>
<name>H2XUT9_CIOIN</name>